<dbReference type="RefSeq" id="WP_129192006.1">
    <property type="nucleotide sequence ID" value="NZ_CP035491.1"/>
</dbReference>
<dbReference type="PANTHER" id="PTHR30283">
    <property type="entry name" value="PEROXIDE STRESS RESPONSE PROTEIN YAAA"/>
    <property type="match status" value="1"/>
</dbReference>
<dbReference type="AlphaFoldDB" id="A0A4V0YHE8"/>
<dbReference type="KEGG" id="agf:ET445_15145"/>
<reference evidence="1 2" key="1">
    <citation type="submission" date="2019-01" db="EMBL/GenBank/DDBJ databases">
        <title>Genome sequencing of strain FW100M-8.</title>
        <authorList>
            <person name="Heo J."/>
            <person name="Kim S.-J."/>
            <person name="Kim J.-S."/>
            <person name="Hong S.-B."/>
            <person name="Kwon S.-W."/>
        </authorList>
    </citation>
    <scope>NUCLEOTIDE SEQUENCE [LARGE SCALE GENOMIC DNA]</scope>
    <source>
        <strain evidence="1 2">FW100M-8</strain>
    </source>
</reference>
<protein>
    <submittedName>
        <fullName evidence="1">Peroxide stress protein YaaA</fullName>
    </submittedName>
</protein>
<sequence length="259" mass="27747">MLLLLPPSETKRDGGEGGVLALERLSFDEFTPIRAALVDAVTELAGDPDAMMRALKLGPRQAVEVTRNAALAVSPTMPAIDRYTGVLYDALDAPTLDDSALAYAGEHVFVHSALFGLVGALDPIPAYRLSHDSRLPGRRLRDEWRAPIASTLAAHDGVIVDLRSEGYVGLGPATSREGSHFVRVVAEDESGRKRALNHFNKRAKGLFTRALLEQRPAIESIDDLLSWAASAGIGLGFADRDADADPAGDRSGMELELVV</sequence>
<dbReference type="PANTHER" id="PTHR30283:SF4">
    <property type="entry name" value="PEROXIDE STRESS RESISTANCE PROTEIN YAAA"/>
    <property type="match status" value="1"/>
</dbReference>
<dbReference type="GO" id="GO:0005829">
    <property type="term" value="C:cytosol"/>
    <property type="evidence" value="ECO:0007669"/>
    <property type="project" value="TreeGrafter"/>
</dbReference>
<evidence type="ECO:0000313" key="1">
    <source>
        <dbReference type="EMBL" id="QAY74461.1"/>
    </source>
</evidence>
<keyword evidence="2" id="KW-1185">Reference proteome</keyword>
<evidence type="ECO:0000313" key="2">
    <source>
        <dbReference type="Proteomes" id="UP000291259"/>
    </source>
</evidence>
<dbReference type="Proteomes" id="UP000291259">
    <property type="component" value="Chromosome"/>
</dbReference>
<dbReference type="Pfam" id="PF03883">
    <property type="entry name" value="H2O2_YaaD"/>
    <property type="match status" value="1"/>
</dbReference>
<dbReference type="GO" id="GO:0033194">
    <property type="term" value="P:response to hydroperoxide"/>
    <property type="evidence" value="ECO:0007669"/>
    <property type="project" value="TreeGrafter"/>
</dbReference>
<dbReference type="EMBL" id="CP035491">
    <property type="protein sequence ID" value="QAY74461.1"/>
    <property type="molecule type" value="Genomic_DNA"/>
</dbReference>
<organism evidence="1 2">
    <name type="scientific">Agromyces protaetiae</name>
    <dbReference type="NCBI Taxonomy" id="2509455"/>
    <lineage>
        <taxon>Bacteria</taxon>
        <taxon>Bacillati</taxon>
        <taxon>Actinomycetota</taxon>
        <taxon>Actinomycetes</taxon>
        <taxon>Micrococcales</taxon>
        <taxon>Microbacteriaceae</taxon>
        <taxon>Agromyces</taxon>
    </lineage>
</organism>
<proteinExistence type="predicted"/>
<dbReference type="OrthoDB" id="3210767at2"/>
<name>A0A4V0YHE8_9MICO</name>
<accession>A0A4V0YHE8</accession>
<gene>
    <name evidence="1" type="ORF">ET445_15145</name>
</gene>
<dbReference type="InterPro" id="IPR005583">
    <property type="entry name" value="YaaA"/>
</dbReference>